<accession>A0AAD8BN14</accession>
<gene>
    <name evidence="2" type="ORF">Bpfe_014091</name>
</gene>
<sequence>MGALNQFWLLLWKNVIFRTRYPAVVLVELLWPVLIIGLVSIMRSGIPPVKYKDCHYQGRSMVSEGVVPFLQSFVCNLDNHCFTKEEMLREAEQNSR</sequence>
<keyword evidence="1" id="KW-0472">Membrane</keyword>
<feature type="non-terminal residue" evidence="2">
    <location>
        <position position="1"/>
    </location>
</feature>
<proteinExistence type="predicted"/>
<feature type="transmembrane region" description="Helical" evidence="1">
    <location>
        <begin position="20"/>
        <end position="42"/>
    </location>
</feature>
<keyword evidence="1" id="KW-0812">Transmembrane</keyword>
<keyword evidence="2" id="KW-0547">Nucleotide-binding</keyword>
<evidence type="ECO:0000313" key="3">
    <source>
        <dbReference type="Proteomes" id="UP001233172"/>
    </source>
</evidence>
<keyword evidence="2" id="KW-0067">ATP-binding</keyword>
<dbReference type="EMBL" id="JASAOG010000061">
    <property type="protein sequence ID" value="KAK0056595.1"/>
    <property type="molecule type" value="Genomic_DNA"/>
</dbReference>
<reference evidence="2" key="1">
    <citation type="journal article" date="2023" name="PLoS Negl. Trop. Dis.">
        <title>A genome sequence for Biomphalaria pfeifferi, the major vector snail for the human-infecting parasite Schistosoma mansoni.</title>
        <authorList>
            <person name="Bu L."/>
            <person name="Lu L."/>
            <person name="Laidemitt M.R."/>
            <person name="Zhang S.M."/>
            <person name="Mutuku M."/>
            <person name="Mkoji G."/>
            <person name="Steinauer M."/>
            <person name="Loker E.S."/>
        </authorList>
    </citation>
    <scope>NUCLEOTIDE SEQUENCE</scope>
    <source>
        <strain evidence="2">KasaAsao</strain>
    </source>
</reference>
<evidence type="ECO:0000313" key="2">
    <source>
        <dbReference type="EMBL" id="KAK0056595.1"/>
    </source>
</evidence>
<keyword evidence="1" id="KW-1133">Transmembrane helix</keyword>
<dbReference type="Proteomes" id="UP001233172">
    <property type="component" value="Unassembled WGS sequence"/>
</dbReference>
<evidence type="ECO:0000256" key="1">
    <source>
        <dbReference type="SAM" id="Phobius"/>
    </source>
</evidence>
<dbReference type="GO" id="GO:0005524">
    <property type="term" value="F:ATP binding"/>
    <property type="evidence" value="ECO:0007669"/>
    <property type="project" value="UniProtKB-KW"/>
</dbReference>
<comment type="caution">
    <text evidence="2">The sequence shown here is derived from an EMBL/GenBank/DDBJ whole genome shotgun (WGS) entry which is preliminary data.</text>
</comment>
<name>A0AAD8BN14_BIOPF</name>
<protein>
    <submittedName>
        <fullName evidence="2">ATP-binding cassette sub-family A member 1</fullName>
    </submittedName>
</protein>
<reference evidence="2" key="2">
    <citation type="submission" date="2023-04" db="EMBL/GenBank/DDBJ databases">
        <authorList>
            <person name="Bu L."/>
            <person name="Lu L."/>
            <person name="Laidemitt M.R."/>
            <person name="Zhang S.M."/>
            <person name="Mutuku M."/>
            <person name="Mkoji G."/>
            <person name="Steinauer M."/>
            <person name="Loker E.S."/>
        </authorList>
    </citation>
    <scope>NUCLEOTIDE SEQUENCE</scope>
    <source>
        <strain evidence="2">KasaAsao</strain>
        <tissue evidence="2">Whole Snail</tissue>
    </source>
</reference>
<organism evidence="2 3">
    <name type="scientific">Biomphalaria pfeifferi</name>
    <name type="common">Bloodfluke planorb</name>
    <name type="synonym">Freshwater snail</name>
    <dbReference type="NCBI Taxonomy" id="112525"/>
    <lineage>
        <taxon>Eukaryota</taxon>
        <taxon>Metazoa</taxon>
        <taxon>Spiralia</taxon>
        <taxon>Lophotrochozoa</taxon>
        <taxon>Mollusca</taxon>
        <taxon>Gastropoda</taxon>
        <taxon>Heterobranchia</taxon>
        <taxon>Euthyneura</taxon>
        <taxon>Panpulmonata</taxon>
        <taxon>Hygrophila</taxon>
        <taxon>Lymnaeoidea</taxon>
        <taxon>Planorbidae</taxon>
        <taxon>Biomphalaria</taxon>
    </lineage>
</organism>
<keyword evidence="3" id="KW-1185">Reference proteome</keyword>
<dbReference type="AlphaFoldDB" id="A0AAD8BN14"/>